<proteinExistence type="predicted"/>
<sequence>MAELKTGTTIGGTLVWTQGNFPLYPTGNTLLYKSYMIYSEFNKPQAVDNDFVSKANGGTYGAALNAKSLGITNTVGNGQGLSLHNGATDGEPNNGIHFSKTAGPAGGKHSYDNITSDWATYFKHDAAYPWNFKVGSNVVAYVSGNGTIVGSQMVSMLGAINPEHLTRKDYVDSLINTTTNNANSRVLKAGDTMTGTLVTPAVELKAEAANPLHAARLSQVIVKGTVLDYGEF</sequence>
<dbReference type="OrthoDB" id="10867at10239"/>
<reference evidence="1 2" key="1">
    <citation type="journal article" date="2010" name="Virol. J.">
        <title>Genomes of the T4-related bacteriophages as windows on microbial genome evolution.</title>
        <authorList>
            <person name="Petrov V.M."/>
            <person name="Ratnayaka S."/>
            <person name="Nolan J.M."/>
            <person name="Miller E.S."/>
            <person name="Karam J.D."/>
        </authorList>
    </citation>
    <scope>NUCLEOTIDE SEQUENCE [LARGE SCALE GENOMIC DNA]</scope>
</reference>
<protein>
    <submittedName>
        <fullName evidence="1">Gp36 hinge connector of long tail fiber</fullName>
    </submittedName>
</protein>
<dbReference type="RefSeq" id="YP_004009849.1">
    <property type="nucleotide sequence ID" value="NC_014661.1"/>
</dbReference>
<dbReference type="KEGG" id="vg:9926122"/>
<accession>E5E4L3</accession>
<name>E5E4L3_9CAUD</name>
<evidence type="ECO:0000313" key="2">
    <source>
        <dbReference type="Proteomes" id="UP000008730"/>
    </source>
</evidence>
<dbReference type="Proteomes" id="UP000008730">
    <property type="component" value="Segment"/>
</dbReference>
<keyword evidence="2" id="KW-1185">Reference proteome</keyword>
<dbReference type="GeneID" id="9926122"/>
<gene>
    <name evidence="1" type="primary">36</name>
    <name evidence="1" type="ORF">Acj61p232</name>
</gene>
<dbReference type="EMBL" id="GU911519">
    <property type="protein sequence ID" value="ADG36197.1"/>
    <property type="molecule type" value="Genomic_DNA"/>
</dbReference>
<organism evidence="1 2">
    <name type="scientific">Acinetobacter phage Acj61</name>
    <dbReference type="NCBI Taxonomy" id="760732"/>
    <lineage>
        <taxon>Viruses</taxon>
        <taxon>Duplodnaviria</taxon>
        <taxon>Heunggongvirae</taxon>
        <taxon>Uroviricota</taxon>
        <taxon>Caudoviricetes</taxon>
        <taxon>Pantevenvirales</taxon>
        <taxon>Straboviridae</taxon>
        <taxon>Twarogvirinae</taxon>
        <taxon>Lasallevirus</taxon>
        <taxon>Lasallevirus Acj61</taxon>
        <taxon>Acinetobacter virus Acj61</taxon>
    </lineage>
</organism>
<evidence type="ECO:0000313" key="1">
    <source>
        <dbReference type="EMBL" id="ADG36197.1"/>
    </source>
</evidence>